<name>A0A1D2NK13_ORCCI</name>
<reference evidence="1 2" key="1">
    <citation type="journal article" date="2016" name="Genome Biol. Evol.">
        <title>Gene Family Evolution Reflects Adaptation to Soil Environmental Stressors in the Genome of the Collembolan Orchesella cincta.</title>
        <authorList>
            <person name="Faddeeva-Vakhrusheva A."/>
            <person name="Derks M.F."/>
            <person name="Anvar S.Y."/>
            <person name="Agamennone V."/>
            <person name="Suring W."/>
            <person name="Smit S."/>
            <person name="van Straalen N.M."/>
            <person name="Roelofs D."/>
        </authorList>
    </citation>
    <scope>NUCLEOTIDE SEQUENCE [LARGE SCALE GENOMIC DNA]</scope>
    <source>
        <tissue evidence="1">Mixed pool</tissue>
    </source>
</reference>
<sequence length="45" mass="5252">MDILYTYMTEPRHDDGYVKLQLFVIWLLVNDATGHMSHGENVGDR</sequence>
<evidence type="ECO:0000313" key="2">
    <source>
        <dbReference type="Proteomes" id="UP000094527"/>
    </source>
</evidence>
<organism evidence="1 2">
    <name type="scientific">Orchesella cincta</name>
    <name type="common">Springtail</name>
    <name type="synonym">Podura cincta</name>
    <dbReference type="NCBI Taxonomy" id="48709"/>
    <lineage>
        <taxon>Eukaryota</taxon>
        <taxon>Metazoa</taxon>
        <taxon>Ecdysozoa</taxon>
        <taxon>Arthropoda</taxon>
        <taxon>Hexapoda</taxon>
        <taxon>Collembola</taxon>
        <taxon>Entomobryomorpha</taxon>
        <taxon>Entomobryoidea</taxon>
        <taxon>Orchesellidae</taxon>
        <taxon>Orchesellinae</taxon>
        <taxon>Orchesella</taxon>
    </lineage>
</organism>
<comment type="caution">
    <text evidence="1">The sequence shown here is derived from an EMBL/GenBank/DDBJ whole genome shotgun (WGS) entry which is preliminary data.</text>
</comment>
<proteinExistence type="predicted"/>
<keyword evidence="2" id="KW-1185">Reference proteome</keyword>
<dbReference type="EMBL" id="LJIJ01000020">
    <property type="protein sequence ID" value="ODN05591.1"/>
    <property type="molecule type" value="Genomic_DNA"/>
</dbReference>
<dbReference type="AlphaFoldDB" id="A0A1D2NK13"/>
<evidence type="ECO:0000313" key="1">
    <source>
        <dbReference type="EMBL" id="ODN05591.1"/>
    </source>
</evidence>
<dbReference type="Proteomes" id="UP000094527">
    <property type="component" value="Unassembled WGS sequence"/>
</dbReference>
<gene>
    <name evidence="1" type="ORF">Ocin01_01094</name>
</gene>
<feature type="non-terminal residue" evidence="1">
    <location>
        <position position="45"/>
    </location>
</feature>
<protein>
    <submittedName>
        <fullName evidence="1">Uncharacterized protein</fullName>
    </submittedName>
</protein>
<accession>A0A1D2NK13</accession>